<dbReference type="Proteomes" id="UP001157502">
    <property type="component" value="Chromosome 2"/>
</dbReference>
<keyword evidence="2" id="KW-1185">Reference proteome</keyword>
<evidence type="ECO:0000313" key="1">
    <source>
        <dbReference type="EMBL" id="KAJ8014778.1"/>
    </source>
</evidence>
<reference evidence="1" key="1">
    <citation type="submission" date="2021-05" db="EMBL/GenBank/DDBJ databases">
        <authorList>
            <person name="Pan Q."/>
            <person name="Jouanno E."/>
            <person name="Zahm M."/>
            <person name="Klopp C."/>
            <person name="Cabau C."/>
            <person name="Louis A."/>
            <person name="Berthelot C."/>
            <person name="Parey E."/>
            <person name="Roest Crollius H."/>
            <person name="Montfort J."/>
            <person name="Robinson-Rechavi M."/>
            <person name="Bouchez O."/>
            <person name="Lampietro C."/>
            <person name="Lopez Roques C."/>
            <person name="Donnadieu C."/>
            <person name="Postlethwait J."/>
            <person name="Bobe J."/>
            <person name="Dillon D."/>
            <person name="Chandos A."/>
            <person name="von Hippel F."/>
            <person name="Guiguen Y."/>
        </authorList>
    </citation>
    <scope>NUCLEOTIDE SEQUENCE</scope>
    <source>
        <strain evidence="1">YG-Jan2019</strain>
    </source>
</reference>
<proteinExistence type="predicted"/>
<organism evidence="1 2">
    <name type="scientific">Dallia pectoralis</name>
    <name type="common">Alaska blackfish</name>
    <dbReference type="NCBI Taxonomy" id="75939"/>
    <lineage>
        <taxon>Eukaryota</taxon>
        <taxon>Metazoa</taxon>
        <taxon>Chordata</taxon>
        <taxon>Craniata</taxon>
        <taxon>Vertebrata</taxon>
        <taxon>Euteleostomi</taxon>
        <taxon>Actinopterygii</taxon>
        <taxon>Neopterygii</taxon>
        <taxon>Teleostei</taxon>
        <taxon>Protacanthopterygii</taxon>
        <taxon>Esociformes</taxon>
        <taxon>Umbridae</taxon>
        <taxon>Dallia</taxon>
    </lineage>
</organism>
<accession>A0ACC2HFY5</accession>
<evidence type="ECO:0000313" key="2">
    <source>
        <dbReference type="Proteomes" id="UP001157502"/>
    </source>
</evidence>
<protein>
    <submittedName>
        <fullName evidence="1">Uncharacterized protein</fullName>
    </submittedName>
</protein>
<gene>
    <name evidence="1" type="ORF">DPEC_G00019270</name>
</gene>
<comment type="caution">
    <text evidence="1">The sequence shown here is derived from an EMBL/GenBank/DDBJ whole genome shotgun (WGS) entry which is preliminary data.</text>
</comment>
<name>A0ACC2HFY5_DALPE</name>
<dbReference type="EMBL" id="CM055729">
    <property type="protein sequence ID" value="KAJ8014778.1"/>
    <property type="molecule type" value="Genomic_DNA"/>
</dbReference>
<sequence length="88" mass="9727">MVAAKPRNGRGRCRCSRHSWPQEEAASIQAQRGSSLIPGSFSRTSLHSLTGNHRGEKRRRSEEATGDSQKGTPFCLDPQRLYSGDGDR</sequence>